<dbReference type="InterPro" id="IPR036013">
    <property type="entry name" value="Band_7/SPFH_dom_sf"/>
</dbReference>
<dbReference type="Proteomes" id="UP000231195">
    <property type="component" value="Unassembled WGS sequence"/>
</dbReference>
<dbReference type="InterPro" id="IPR001107">
    <property type="entry name" value="Band_7"/>
</dbReference>
<comment type="subcellular location">
    <subcellularLocation>
        <location evidence="1">Membrane</location>
    </subcellularLocation>
</comment>
<gene>
    <name evidence="4" type="ORF">CO179_00715</name>
</gene>
<dbReference type="EMBL" id="PFWZ01000033">
    <property type="protein sequence ID" value="PJA41078.1"/>
    <property type="molecule type" value="Genomic_DNA"/>
</dbReference>
<dbReference type="GO" id="GO:0007005">
    <property type="term" value="P:mitochondrion organization"/>
    <property type="evidence" value="ECO:0007669"/>
    <property type="project" value="TreeGrafter"/>
</dbReference>
<proteinExistence type="predicted"/>
<sequence length="184" mass="20921">MLDKLVVSIMVDEVVGGFFISVPPGHVATVYDRGRGVLNKVWRPGLHLKIPFWQVAKLFNAQTLEYDMREGMDLDDPETFGDKPINAVTRDNKLVKVQGTLLLRINKDMLPILWETVGDQFVSKIIRPVSRSRIRQVVAKYEKEQVAVTNRKEIEEQIKTELSEFFTPKGLVVEGVLLSEITTV</sequence>
<dbReference type="SUPFAM" id="SSF117892">
    <property type="entry name" value="Band 7/SPFH domain"/>
    <property type="match status" value="1"/>
</dbReference>
<dbReference type="CDD" id="cd03401">
    <property type="entry name" value="SPFH_prohibitin"/>
    <property type="match status" value="1"/>
</dbReference>
<reference evidence="5" key="1">
    <citation type="submission" date="2017-09" db="EMBL/GenBank/DDBJ databases">
        <title>Depth-based differentiation of microbial function through sediment-hosted aquifers and enrichment of novel symbionts in the deep terrestrial subsurface.</title>
        <authorList>
            <person name="Probst A.J."/>
            <person name="Ladd B."/>
            <person name="Jarett J.K."/>
            <person name="Geller-Mcgrath D.E."/>
            <person name="Sieber C.M.K."/>
            <person name="Emerson J.B."/>
            <person name="Anantharaman K."/>
            <person name="Thomas B.C."/>
            <person name="Malmstrom R."/>
            <person name="Stieglmeier M."/>
            <person name="Klingl A."/>
            <person name="Woyke T."/>
            <person name="Ryan C.M."/>
            <person name="Banfield J.F."/>
        </authorList>
    </citation>
    <scope>NUCLEOTIDE SEQUENCE [LARGE SCALE GENOMIC DNA]</scope>
</reference>
<dbReference type="Gene3D" id="3.30.479.30">
    <property type="entry name" value="Band 7 domain"/>
    <property type="match status" value="1"/>
</dbReference>
<name>A0A2M7X4K3_UNCKA</name>
<dbReference type="PANTHER" id="PTHR23222">
    <property type="entry name" value="PROHIBITIN"/>
    <property type="match status" value="1"/>
</dbReference>
<evidence type="ECO:0000313" key="5">
    <source>
        <dbReference type="Proteomes" id="UP000231195"/>
    </source>
</evidence>
<evidence type="ECO:0000256" key="2">
    <source>
        <dbReference type="ARBA" id="ARBA00023136"/>
    </source>
</evidence>
<evidence type="ECO:0000313" key="4">
    <source>
        <dbReference type="EMBL" id="PJA41078.1"/>
    </source>
</evidence>
<feature type="domain" description="Band 7" evidence="3">
    <location>
        <begin position="21"/>
        <end position="182"/>
    </location>
</feature>
<protein>
    <recommendedName>
        <fullName evidence="3">Band 7 domain-containing protein</fullName>
    </recommendedName>
</protein>
<organism evidence="4 5">
    <name type="scientific">candidate division WWE3 bacterium CG_4_9_14_3_um_filter_39_7</name>
    <dbReference type="NCBI Taxonomy" id="1975080"/>
    <lineage>
        <taxon>Bacteria</taxon>
        <taxon>Katanobacteria</taxon>
    </lineage>
</organism>
<evidence type="ECO:0000256" key="1">
    <source>
        <dbReference type="ARBA" id="ARBA00004370"/>
    </source>
</evidence>
<comment type="caution">
    <text evidence="4">The sequence shown here is derived from an EMBL/GenBank/DDBJ whole genome shotgun (WGS) entry which is preliminary data.</text>
</comment>
<dbReference type="AlphaFoldDB" id="A0A2M7X4K3"/>
<dbReference type="GO" id="GO:0016020">
    <property type="term" value="C:membrane"/>
    <property type="evidence" value="ECO:0007669"/>
    <property type="project" value="UniProtKB-SubCell"/>
</dbReference>
<evidence type="ECO:0000259" key="3">
    <source>
        <dbReference type="Pfam" id="PF01145"/>
    </source>
</evidence>
<keyword evidence="2" id="KW-0472">Membrane</keyword>
<dbReference type="InterPro" id="IPR000163">
    <property type="entry name" value="Prohibitin"/>
</dbReference>
<dbReference type="Pfam" id="PF01145">
    <property type="entry name" value="Band_7"/>
    <property type="match status" value="1"/>
</dbReference>
<dbReference type="PANTHER" id="PTHR23222:SF1">
    <property type="entry name" value="PROHIBITIN-2"/>
    <property type="match status" value="1"/>
</dbReference>
<accession>A0A2M7X4K3</accession>